<proteinExistence type="inferred from homology"/>
<evidence type="ECO:0000256" key="5">
    <source>
        <dbReference type="ARBA" id="ARBA00023136"/>
    </source>
</evidence>
<comment type="subcellular location">
    <subcellularLocation>
        <location evidence="1">Membrane</location>
        <topology evidence="1">Multi-pass membrane protein</topology>
    </subcellularLocation>
</comment>
<dbReference type="Proteomes" id="UP000076761">
    <property type="component" value="Unassembled WGS sequence"/>
</dbReference>
<name>A0A165RJC0_9AGAM</name>
<dbReference type="InterPro" id="IPR038213">
    <property type="entry name" value="IFI6/IFI27-like_sf"/>
</dbReference>
<dbReference type="AlphaFoldDB" id="A0A165RJC0"/>
<dbReference type="InterPro" id="IPR009311">
    <property type="entry name" value="IFI6/IFI27-like"/>
</dbReference>
<sequence>MAPFPLNLNLSSLYSAVVSNGNSALQAALNSSITLKEKLSNVPPDVNSVFSDVMVTVCAIMPYSYSSAFKGLPSIIAPAVNSSIAIKEQLFKAPLGADSLFSDVKNWFSHGPPSRITPAVQEAAQHSFEWFKTHREIFIVILIVLLVIVLSVAVPWLLVGIVHILGFGIMGIAKGSLAELYQAAVLGGTILEGSAFACMQSVGASGACPPGISALIILVVLGGVCSWLYYK</sequence>
<dbReference type="EMBL" id="KV425581">
    <property type="protein sequence ID" value="KZT23895.1"/>
    <property type="molecule type" value="Genomic_DNA"/>
</dbReference>
<dbReference type="Pfam" id="PF06140">
    <property type="entry name" value="Ifi-6-16"/>
    <property type="match status" value="1"/>
</dbReference>
<dbReference type="InParanoid" id="A0A165RJC0"/>
<accession>A0A165RJC0</accession>
<reference evidence="7 8" key="1">
    <citation type="journal article" date="2016" name="Mol. Biol. Evol.">
        <title>Comparative Genomics of Early-Diverging Mushroom-Forming Fungi Provides Insights into the Origins of Lignocellulose Decay Capabilities.</title>
        <authorList>
            <person name="Nagy L.G."/>
            <person name="Riley R."/>
            <person name="Tritt A."/>
            <person name="Adam C."/>
            <person name="Daum C."/>
            <person name="Floudas D."/>
            <person name="Sun H."/>
            <person name="Yadav J.S."/>
            <person name="Pangilinan J."/>
            <person name="Larsson K.H."/>
            <person name="Matsuura K."/>
            <person name="Barry K."/>
            <person name="Labutti K."/>
            <person name="Kuo R."/>
            <person name="Ohm R.A."/>
            <person name="Bhattacharya S.S."/>
            <person name="Shirouzu T."/>
            <person name="Yoshinaga Y."/>
            <person name="Martin F.M."/>
            <person name="Grigoriev I.V."/>
            <person name="Hibbett D.S."/>
        </authorList>
    </citation>
    <scope>NUCLEOTIDE SEQUENCE [LARGE SCALE GENOMIC DNA]</scope>
    <source>
        <strain evidence="7 8">HHB14362 ss-1</strain>
    </source>
</reference>
<evidence type="ECO:0000313" key="8">
    <source>
        <dbReference type="Proteomes" id="UP000076761"/>
    </source>
</evidence>
<keyword evidence="8" id="KW-1185">Reference proteome</keyword>
<protein>
    <submittedName>
        <fullName evidence="7">Uncharacterized protein</fullName>
    </submittedName>
</protein>
<dbReference type="GO" id="GO:0016020">
    <property type="term" value="C:membrane"/>
    <property type="evidence" value="ECO:0007669"/>
    <property type="project" value="UniProtKB-SubCell"/>
</dbReference>
<organism evidence="7 8">
    <name type="scientific">Neolentinus lepideus HHB14362 ss-1</name>
    <dbReference type="NCBI Taxonomy" id="1314782"/>
    <lineage>
        <taxon>Eukaryota</taxon>
        <taxon>Fungi</taxon>
        <taxon>Dikarya</taxon>
        <taxon>Basidiomycota</taxon>
        <taxon>Agaricomycotina</taxon>
        <taxon>Agaricomycetes</taxon>
        <taxon>Gloeophyllales</taxon>
        <taxon>Gloeophyllaceae</taxon>
        <taxon>Neolentinus</taxon>
    </lineage>
</organism>
<keyword evidence="4 6" id="KW-1133">Transmembrane helix</keyword>
<evidence type="ECO:0000313" key="7">
    <source>
        <dbReference type="EMBL" id="KZT23895.1"/>
    </source>
</evidence>
<dbReference type="OrthoDB" id="3068660at2759"/>
<gene>
    <name evidence="7" type="ORF">NEOLEDRAFT_1179654</name>
</gene>
<evidence type="ECO:0000256" key="3">
    <source>
        <dbReference type="ARBA" id="ARBA00022692"/>
    </source>
</evidence>
<keyword evidence="3 6" id="KW-0812">Transmembrane</keyword>
<evidence type="ECO:0000256" key="4">
    <source>
        <dbReference type="ARBA" id="ARBA00022989"/>
    </source>
</evidence>
<evidence type="ECO:0000256" key="1">
    <source>
        <dbReference type="ARBA" id="ARBA00004141"/>
    </source>
</evidence>
<feature type="transmembrane region" description="Helical" evidence="6">
    <location>
        <begin position="211"/>
        <end position="230"/>
    </location>
</feature>
<feature type="transmembrane region" description="Helical" evidence="6">
    <location>
        <begin position="137"/>
        <end position="168"/>
    </location>
</feature>
<dbReference type="Gene3D" id="6.10.110.10">
    <property type="match status" value="1"/>
</dbReference>
<keyword evidence="5 6" id="KW-0472">Membrane</keyword>
<evidence type="ECO:0000256" key="6">
    <source>
        <dbReference type="SAM" id="Phobius"/>
    </source>
</evidence>
<evidence type="ECO:0000256" key="2">
    <source>
        <dbReference type="ARBA" id="ARBA00007262"/>
    </source>
</evidence>
<comment type="similarity">
    <text evidence="2">Belongs to the IFI6/IFI27 family.</text>
</comment>